<reference evidence="3" key="1">
    <citation type="journal article" date="2023" name="Mol. Phylogenet. Evol.">
        <title>Genome-scale phylogeny and comparative genomics of the fungal order Sordariales.</title>
        <authorList>
            <person name="Hensen N."/>
            <person name="Bonometti L."/>
            <person name="Westerberg I."/>
            <person name="Brannstrom I.O."/>
            <person name="Guillou S."/>
            <person name="Cros-Aarteil S."/>
            <person name="Calhoun S."/>
            <person name="Haridas S."/>
            <person name="Kuo A."/>
            <person name="Mondo S."/>
            <person name="Pangilinan J."/>
            <person name="Riley R."/>
            <person name="LaButti K."/>
            <person name="Andreopoulos B."/>
            <person name="Lipzen A."/>
            <person name="Chen C."/>
            <person name="Yan M."/>
            <person name="Daum C."/>
            <person name="Ng V."/>
            <person name="Clum A."/>
            <person name="Steindorff A."/>
            <person name="Ohm R.A."/>
            <person name="Martin F."/>
            <person name="Silar P."/>
            <person name="Natvig D.O."/>
            <person name="Lalanne C."/>
            <person name="Gautier V."/>
            <person name="Ament-Velasquez S.L."/>
            <person name="Kruys A."/>
            <person name="Hutchinson M.I."/>
            <person name="Powell A.J."/>
            <person name="Barry K."/>
            <person name="Miller A.N."/>
            <person name="Grigoriev I.V."/>
            <person name="Debuchy R."/>
            <person name="Gladieux P."/>
            <person name="Hiltunen Thoren M."/>
            <person name="Johannesson H."/>
        </authorList>
    </citation>
    <scope>NUCLEOTIDE SEQUENCE</scope>
    <source>
        <strain evidence="3">CBS 123565</strain>
    </source>
</reference>
<reference evidence="3" key="2">
    <citation type="submission" date="2023-05" db="EMBL/GenBank/DDBJ databases">
        <authorList>
            <consortium name="Lawrence Berkeley National Laboratory"/>
            <person name="Steindorff A."/>
            <person name="Hensen N."/>
            <person name="Bonometti L."/>
            <person name="Westerberg I."/>
            <person name="Brannstrom I.O."/>
            <person name="Guillou S."/>
            <person name="Cros-Aarteil S."/>
            <person name="Calhoun S."/>
            <person name="Haridas S."/>
            <person name="Kuo A."/>
            <person name="Mondo S."/>
            <person name="Pangilinan J."/>
            <person name="Riley R."/>
            <person name="Labutti K."/>
            <person name="Andreopoulos B."/>
            <person name="Lipzen A."/>
            <person name="Chen C."/>
            <person name="Yanf M."/>
            <person name="Daum C."/>
            <person name="Ng V."/>
            <person name="Clum A."/>
            <person name="Ohm R."/>
            <person name="Martin F."/>
            <person name="Silar P."/>
            <person name="Natvig D."/>
            <person name="Lalanne C."/>
            <person name="Gautier V."/>
            <person name="Ament-Velasquez S.L."/>
            <person name="Kruys A."/>
            <person name="Hutchinson M.I."/>
            <person name="Powell A.J."/>
            <person name="Barry K."/>
            <person name="Miller A.N."/>
            <person name="Grigoriev I.V."/>
            <person name="Debuchy R."/>
            <person name="Gladieux P."/>
            <person name="Thoren M.H."/>
            <person name="Johannesson H."/>
        </authorList>
    </citation>
    <scope>NUCLEOTIDE SEQUENCE</scope>
    <source>
        <strain evidence="3">CBS 123565</strain>
    </source>
</reference>
<dbReference type="EMBL" id="MU853438">
    <property type="protein sequence ID" value="KAK4130278.1"/>
    <property type="molecule type" value="Genomic_DNA"/>
</dbReference>
<proteinExistence type="predicted"/>
<keyword evidence="4" id="KW-1185">Reference proteome</keyword>
<protein>
    <submittedName>
        <fullName evidence="3">Uncharacterized protein</fullName>
    </submittedName>
</protein>
<name>A0AAN6UC65_9PEZI</name>
<dbReference type="AlphaFoldDB" id="A0AAN6UC65"/>
<feature type="chain" id="PRO_5043010164" evidence="2">
    <location>
        <begin position="27"/>
        <end position="186"/>
    </location>
</feature>
<sequence length="186" mass="20133">MYRTRNFGWKLMHILAILVHLSLTTASAISYAYNHGQNRAEEPAYWSYLRAADGNPCHRLALSSRVENWVTPNQTSIMACLAVGTIGLAVNVVVFTILLTLETNNITLTEGEQHWRRQVATFSGCVSNLLLAGAGVGLVVNLGTDVIGSKLLIAPLVWASIQAPLALATAALDAAKTYREGKDLLD</sequence>
<gene>
    <name evidence="3" type="ORF">BT67DRAFT_437109</name>
</gene>
<keyword evidence="1" id="KW-0812">Transmembrane</keyword>
<evidence type="ECO:0000313" key="4">
    <source>
        <dbReference type="Proteomes" id="UP001304895"/>
    </source>
</evidence>
<evidence type="ECO:0000256" key="2">
    <source>
        <dbReference type="SAM" id="SignalP"/>
    </source>
</evidence>
<keyword evidence="2" id="KW-0732">Signal</keyword>
<keyword evidence="1" id="KW-1133">Transmembrane helix</keyword>
<accession>A0AAN6UC65</accession>
<dbReference type="Proteomes" id="UP001304895">
    <property type="component" value="Unassembled WGS sequence"/>
</dbReference>
<feature type="signal peptide" evidence="2">
    <location>
        <begin position="1"/>
        <end position="26"/>
    </location>
</feature>
<comment type="caution">
    <text evidence="3">The sequence shown here is derived from an EMBL/GenBank/DDBJ whole genome shotgun (WGS) entry which is preliminary data.</text>
</comment>
<evidence type="ECO:0000256" key="1">
    <source>
        <dbReference type="SAM" id="Phobius"/>
    </source>
</evidence>
<organism evidence="3 4">
    <name type="scientific">Trichocladium antarcticum</name>
    <dbReference type="NCBI Taxonomy" id="1450529"/>
    <lineage>
        <taxon>Eukaryota</taxon>
        <taxon>Fungi</taxon>
        <taxon>Dikarya</taxon>
        <taxon>Ascomycota</taxon>
        <taxon>Pezizomycotina</taxon>
        <taxon>Sordariomycetes</taxon>
        <taxon>Sordariomycetidae</taxon>
        <taxon>Sordariales</taxon>
        <taxon>Chaetomiaceae</taxon>
        <taxon>Trichocladium</taxon>
    </lineage>
</organism>
<feature type="transmembrane region" description="Helical" evidence="1">
    <location>
        <begin position="119"/>
        <end position="140"/>
    </location>
</feature>
<feature type="transmembrane region" description="Helical" evidence="1">
    <location>
        <begin position="152"/>
        <end position="172"/>
    </location>
</feature>
<keyword evidence="1" id="KW-0472">Membrane</keyword>
<feature type="transmembrane region" description="Helical" evidence="1">
    <location>
        <begin position="76"/>
        <end position="99"/>
    </location>
</feature>
<evidence type="ECO:0000313" key="3">
    <source>
        <dbReference type="EMBL" id="KAK4130278.1"/>
    </source>
</evidence>